<keyword evidence="2" id="KW-0175">Coiled coil</keyword>
<dbReference type="Gene3D" id="3.10.50.40">
    <property type="match status" value="2"/>
</dbReference>
<dbReference type="InterPro" id="IPR050245">
    <property type="entry name" value="PrsA_foldase"/>
</dbReference>
<reference evidence="5 6" key="1">
    <citation type="submission" date="2019-05" db="EMBL/GenBank/DDBJ databases">
        <title>Panacibacter sp. strain 17mud1-8 Genome sequencing and assembly.</title>
        <authorList>
            <person name="Chhetri G."/>
        </authorList>
    </citation>
    <scope>NUCLEOTIDE SEQUENCE [LARGE SCALE GENOMIC DNA]</scope>
    <source>
        <strain evidence="5 6">17mud1-8</strain>
    </source>
</reference>
<dbReference type="Proteomes" id="UP000305848">
    <property type="component" value="Unassembled WGS sequence"/>
</dbReference>
<dbReference type="OrthoDB" id="14196at2"/>
<dbReference type="AlphaFoldDB" id="A0A4U3LDD5"/>
<evidence type="ECO:0000313" key="6">
    <source>
        <dbReference type="Proteomes" id="UP000305848"/>
    </source>
</evidence>
<feature type="chain" id="PRO_5020611677" description="PpiC domain-containing protein" evidence="3">
    <location>
        <begin position="20"/>
        <end position="622"/>
    </location>
</feature>
<feature type="domain" description="PpiC" evidence="4">
    <location>
        <begin position="209"/>
        <end position="309"/>
    </location>
</feature>
<keyword evidence="1" id="KW-0413">Isomerase</keyword>
<sequence length="622" mass="70243">MRKILLLVILSAMIMAARAQTLFTYGGKPVSKGEFLEAFNKNPVADTVNRKTALQNYLDLYINYKLKVQAAYDEKLNNSDEYRNESDNFKKQLADAAVNKEANLNSLVEEAYQRSQKDLLLDQIFIPAKEDTAAAYKKINEVYAALKAGKTLPATDTIKETSIGYITAFTLPYEVENMVYALKPDGFTAPYHSIAGYHIFILKKERPALGRRRIQQILFAVPNTFSDAEKAAVARTADSVYLLIQNGASFTAMQSQYSSQQQFGKTDIEVSVGQYNPEFEKEVFALQKEGDVSKPFLTDYGYNIIKLVQKIPPAINANDLASKGILQQQVEEGDRLQLAKQKLVQHWQTLTGYKPAAYNTTALWQYTDSALNNGSLATFKNIHKNTVLFSFTKQKITVTDWLQYLQQQTIKASYPEMMKGFVNYATTDYYKKHIEDFDAGIKPQLDEFNNANLLFAAMDKHVWTKASQDSAGLLQYYNAHKEKYLWAPGADAVVISAGSKAIADEVADKIKSAPANWRLIVDSYGSLVQADSSRFERDQLPLKNTTGLQQSYISAPQQNDSQDGYTFIYITKVHTQPEPRSFDDARGLVINDYQQEVEAKWIDELKKKYPVVVNKQVLNSLF</sequence>
<proteinExistence type="predicted"/>
<dbReference type="RefSeq" id="WP_137260167.1">
    <property type="nucleotide sequence ID" value="NZ_SZQL01000001.1"/>
</dbReference>
<dbReference type="Pfam" id="PF00639">
    <property type="entry name" value="Rotamase"/>
    <property type="match status" value="2"/>
</dbReference>
<dbReference type="InterPro" id="IPR000297">
    <property type="entry name" value="PPIase_PpiC"/>
</dbReference>
<evidence type="ECO:0000313" key="5">
    <source>
        <dbReference type="EMBL" id="TKK71927.1"/>
    </source>
</evidence>
<dbReference type="PANTHER" id="PTHR47245:SF2">
    <property type="entry name" value="PEPTIDYL-PROLYL CIS-TRANS ISOMERASE HP_0175-RELATED"/>
    <property type="match status" value="1"/>
</dbReference>
<keyword evidence="3" id="KW-0732">Signal</keyword>
<organism evidence="5 6">
    <name type="scientific">Ilyomonas limi</name>
    <dbReference type="NCBI Taxonomy" id="2575867"/>
    <lineage>
        <taxon>Bacteria</taxon>
        <taxon>Pseudomonadati</taxon>
        <taxon>Bacteroidota</taxon>
        <taxon>Chitinophagia</taxon>
        <taxon>Chitinophagales</taxon>
        <taxon>Chitinophagaceae</taxon>
        <taxon>Ilyomonas</taxon>
    </lineage>
</organism>
<evidence type="ECO:0000256" key="2">
    <source>
        <dbReference type="SAM" id="Coils"/>
    </source>
</evidence>
<dbReference type="PANTHER" id="PTHR47245">
    <property type="entry name" value="PEPTIDYLPROLYL ISOMERASE"/>
    <property type="match status" value="1"/>
</dbReference>
<protein>
    <recommendedName>
        <fullName evidence="4">PpiC domain-containing protein</fullName>
    </recommendedName>
</protein>
<name>A0A4U3LDD5_9BACT</name>
<evidence type="ECO:0000256" key="3">
    <source>
        <dbReference type="SAM" id="SignalP"/>
    </source>
</evidence>
<keyword evidence="1" id="KW-0697">Rotamase</keyword>
<dbReference type="GO" id="GO:0003755">
    <property type="term" value="F:peptidyl-prolyl cis-trans isomerase activity"/>
    <property type="evidence" value="ECO:0007669"/>
    <property type="project" value="UniProtKB-KW"/>
</dbReference>
<keyword evidence="6" id="KW-1185">Reference proteome</keyword>
<dbReference type="InterPro" id="IPR046357">
    <property type="entry name" value="PPIase_dom_sf"/>
</dbReference>
<dbReference type="PROSITE" id="PS50198">
    <property type="entry name" value="PPIC_PPIASE_2"/>
    <property type="match status" value="1"/>
</dbReference>
<accession>A0A4U3LDD5</accession>
<comment type="caution">
    <text evidence="5">The sequence shown here is derived from an EMBL/GenBank/DDBJ whole genome shotgun (WGS) entry which is preliminary data.</text>
</comment>
<evidence type="ECO:0000259" key="4">
    <source>
        <dbReference type="PROSITE" id="PS50198"/>
    </source>
</evidence>
<gene>
    <name evidence="5" type="ORF">FC093_02625</name>
</gene>
<feature type="signal peptide" evidence="3">
    <location>
        <begin position="1"/>
        <end position="19"/>
    </location>
</feature>
<feature type="coiled-coil region" evidence="2">
    <location>
        <begin position="72"/>
        <end position="110"/>
    </location>
</feature>
<evidence type="ECO:0000256" key="1">
    <source>
        <dbReference type="PROSITE-ProRule" id="PRU00278"/>
    </source>
</evidence>
<dbReference type="SUPFAM" id="SSF54534">
    <property type="entry name" value="FKBP-like"/>
    <property type="match status" value="2"/>
</dbReference>
<dbReference type="EMBL" id="SZQL01000001">
    <property type="protein sequence ID" value="TKK71927.1"/>
    <property type="molecule type" value="Genomic_DNA"/>
</dbReference>